<protein>
    <recommendedName>
        <fullName evidence="4">Tail assembly chaperone</fullName>
    </recommendedName>
</protein>
<name>A0ABS3RWQ3_9ACTN</name>
<dbReference type="RefSeq" id="WP_208244549.1">
    <property type="nucleotide sequence ID" value="NZ_JAGEPF010000016.1"/>
</dbReference>
<proteinExistence type="predicted"/>
<dbReference type="Proteomes" id="UP000680206">
    <property type="component" value="Unassembled WGS sequence"/>
</dbReference>
<evidence type="ECO:0000313" key="3">
    <source>
        <dbReference type="Proteomes" id="UP000680206"/>
    </source>
</evidence>
<organism evidence="2 3">
    <name type="scientific">Actinomadura violacea</name>
    <dbReference type="NCBI Taxonomy" id="2819934"/>
    <lineage>
        <taxon>Bacteria</taxon>
        <taxon>Bacillati</taxon>
        <taxon>Actinomycetota</taxon>
        <taxon>Actinomycetes</taxon>
        <taxon>Streptosporangiales</taxon>
        <taxon>Thermomonosporaceae</taxon>
        <taxon>Actinomadura</taxon>
    </lineage>
</organism>
<dbReference type="EMBL" id="JAGEPF010000016">
    <property type="protein sequence ID" value="MBO2461188.1"/>
    <property type="molecule type" value="Genomic_DNA"/>
</dbReference>
<gene>
    <name evidence="2" type="ORF">J4709_26745</name>
</gene>
<evidence type="ECO:0000313" key="2">
    <source>
        <dbReference type="EMBL" id="MBO2461188.1"/>
    </source>
</evidence>
<feature type="compositionally biased region" description="Acidic residues" evidence="1">
    <location>
        <begin position="109"/>
        <end position="119"/>
    </location>
</feature>
<feature type="compositionally biased region" description="Low complexity" evidence="1">
    <location>
        <begin position="120"/>
        <end position="133"/>
    </location>
</feature>
<feature type="region of interest" description="Disordered" evidence="1">
    <location>
        <begin position="103"/>
        <end position="140"/>
    </location>
</feature>
<evidence type="ECO:0008006" key="4">
    <source>
        <dbReference type="Google" id="ProtNLM"/>
    </source>
</evidence>
<accession>A0ABS3RWQ3</accession>
<evidence type="ECO:0000256" key="1">
    <source>
        <dbReference type="SAM" id="MobiDB-lite"/>
    </source>
</evidence>
<sequence>MPKPRKSYKLAERRRERAEAFGGETYPIEGLDGEIVEIPLMAFWSEDLTKKVFDDEYPGDGEVLRMAVAETWPNEADERLAALAGLKLQTGDIREIIQEVLAVEPAQAPDDEDQDEGEDSSPAAAATKKPTAAGKSRSSS</sequence>
<comment type="caution">
    <text evidence="2">The sequence shown here is derived from an EMBL/GenBank/DDBJ whole genome shotgun (WGS) entry which is preliminary data.</text>
</comment>
<reference evidence="2 3" key="1">
    <citation type="submission" date="2021-03" db="EMBL/GenBank/DDBJ databases">
        <title>Actinomadura violae sp. nov., isolated from lichen in Thailand.</title>
        <authorList>
            <person name="Kanchanasin P."/>
            <person name="Saeng-In P."/>
            <person name="Phongsopitanun W."/>
            <person name="Yuki M."/>
            <person name="Kudo T."/>
            <person name="Ohkuma M."/>
            <person name="Tanasupawat S."/>
        </authorList>
    </citation>
    <scope>NUCLEOTIDE SEQUENCE [LARGE SCALE GENOMIC DNA]</scope>
    <source>
        <strain evidence="2 3">LCR2-06</strain>
    </source>
</reference>
<keyword evidence="3" id="KW-1185">Reference proteome</keyword>